<organism evidence="2">
    <name type="scientific">Clastoptera arizonana</name>
    <name type="common">Arizona spittle bug</name>
    <dbReference type="NCBI Taxonomy" id="38151"/>
    <lineage>
        <taxon>Eukaryota</taxon>
        <taxon>Metazoa</taxon>
        <taxon>Ecdysozoa</taxon>
        <taxon>Arthropoda</taxon>
        <taxon>Hexapoda</taxon>
        <taxon>Insecta</taxon>
        <taxon>Pterygota</taxon>
        <taxon>Neoptera</taxon>
        <taxon>Paraneoptera</taxon>
        <taxon>Hemiptera</taxon>
        <taxon>Auchenorrhyncha</taxon>
        <taxon>Cercopoidea</taxon>
        <taxon>Clastopteridae</taxon>
        <taxon>Clastoptera</taxon>
    </lineage>
</organism>
<feature type="compositionally biased region" description="Polar residues" evidence="1">
    <location>
        <begin position="13"/>
        <end position="29"/>
    </location>
</feature>
<proteinExistence type="predicted"/>
<feature type="non-terminal residue" evidence="2">
    <location>
        <position position="348"/>
    </location>
</feature>
<gene>
    <name evidence="2" type="ORF">g.29684</name>
</gene>
<dbReference type="EMBL" id="GEDC01030258">
    <property type="protein sequence ID" value="JAS07040.1"/>
    <property type="molecule type" value="Transcribed_RNA"/>
</dbReference>
<protein>
    <submittedName>
        <fullName evidence="2">Uncharacterized protein</fullName>
    </submittedName>
</protein>
<accession>A0A1B6C1B2</accession>
<evidence type="ECO:0000313" key="2">
    <source>
        <dbReference type="EMBL" id="JAS07040.1"/>
    </source>
</evidence>
<sequence length="348" mass="39605">YRDTTRPDVHQPITISRSDFTTSSTNSDVNTERSVFSNNLYPLSYTEYYDNIGFTTRQEINYSNTVSRSDFTTSSTNSDVKTEGSAFSNILYPPGKSENYDSYRFTSRPDVHQPITISRSDFTTSSTNSDVKTDRSMFSNTLYPLGYTEYYDSNRLTTRQDVHHPITISRSDFTTSSANSDVKTEVSEFSNILYPPGKSENFDSYSFTTRPDVRHPITISRSDFTTSSTNSDVKTERSAFSNILYPTGNTKYYSAYKDTTRPDIHQPITRSQSDFTTSSTNSDVKTERSAFSNILYPNGNTKYYSAYRDATRPDIHQPITRSQSDFTTFSTNSDVKTERSAFSNILYP</sequence>
<feature type="region of interest" description="Disordered" evidence="1">
    <location>
        <begin position="1"/>
        <end position="29"/>
    </location>
</feature>
<dbReference type="AlphaFoldDB" id="A0A1B6C1B2"/>
<name>A0A1B6C1B2_9HEMI</name>
<reference evidence="2" key="1">
    <citation type="submission" date="2015-12" db="EMBL/GenBank/DDBJ databases">
        <title>De novo transcriptome assembly of four potential Pierce s Disease insect vectors from Arizona vineyards.</title>
        <authorList>
            <person name="Tassone E.E."/>
        </authorList>
    </citation>
    <scope>NUCLEOTIDE SEQUENCE</scope>
</reference>
<feature type="non-terminal residue" evidence="2">
    <location>
        <position position="1"/>
    </location>
</feature>
<evidence type="ECO:0000256" key="1">
    <source>
        <dbReference type="SAM" id="MobiDB-lite"/>
    </source>
</evidence>